<dbReference type="EMBL" id="JAMSHJ010000006">
    <property type="protein sequence ID" value="KAI5400077.1"/>
    <property type="molecule type" value="Genomic_DNA"/>
</dbReference>
<dbReference type="AlphaFoldDB" id="A0A9D4WE61"/>
<accession>A0A9D4WE61</accession>
<evidence type="ECO:0000313" key="1">
    <source>
        <dbReference type="EMBL" id="KAI5400077.1"/>
    </source>
</evidence>
<organism evidence="1 2">
    <name type="scientific">Pisum sativum</name>
    <name type="common">Garden pea</name>
    <name type="synonym">Lathyrus oleraceus</name>
    <dbReference type="NCBI Taxonomy" id="3888"/>
    <lineage>
        <taxon>Eukaryota</taxon>
        <taxon>Viridiplantae</taxon>
        <taxon>Streptophyta</taxon>
        <taxon>Embryophyta</taxon>
        <taxon>Tracheophyta</taxon>
        <taxon>Spermatophyta</taxon>
        <taxon>Magnoliopsida</taxon>
        <taxon>eudicotyledons</taxon>
        <taxon>Gunneridae</taxon>
        <taxon>Pentapetalae</taxon>
        <taxon>rosids</taxon>
        <taxon>fabids</taxon>
        <taxon>Fabales</taxon>
        <taxon>Fabaceae</taxon>
        <taxon>Papilionoideae</taxon>
        <taxon>50 kb inversion clade</taxon>
        <taxon>NPAAA clade</taxon>
        <taxon>Hologalegina</taxon>
        <taxon>IRL clade</taxon>
        <taxon>Fabeae</taxon>
        <taxon>Lathyrus</taxon>
    </lineage>
</organism>
<keyword evidence="2" id="KW-1185">Reference proteome</keyword>
<sequence>MDCSDNAGHKGEIQDGEVLKLMNDLKAMRIDPEDEFLKVMNDFKALRIDTGGAEVIPEVEKQFNDIKMTLNMVFKNFQDFKLILNSLLLDEPQVKIQEQYQEIVDKIDIFVSKYQLVLEKFEKKYHMYMLNKLLHIS</sequence>
<reference evidence="1 2" key="1">
    <citation type="journal article" date="2022" name="Nat. Genet.">
        <title>Improved pea reference genome and pan-genome highlight genomic features and evolutionary characteristics.</title>
        <authorList>
            <person name="Yang T."/>
            <person name="Liu R."/>
            <person name="Luo Y."/>
            <person name="Hu S."/>
            <person name="Wang D."/>
            <person name="Wang C."/>
            <person name="Pandey M.K."/>
            <person name="Ge S."/>
            <person name="Xu Q."/>
            <person name="Li N."/>
            <person name="Li G."/>
            <person name="Huang Y."/>
            <person name="Saxena R.K."/>
            <person name="Ji Y."/>
            <person name="Li M."/>
            <person name="Yan X."/>
            <person name="He Y."/>
            <person name="Liu Y."/>
            <person name="Wang X."/>
            <person name="Xiang C."/>
            <person name="Varshney R.K."/>
            <person name="Ding H."/>
            <person name="Gao S."/>
            <person name="Zong X."/>
        </authorList>
    </citation>
    <scope>NUCLEOTIDE SEQUENCE [LARGE SCALE GENOMIC DNA]</scope>
    <source>
        <strain evidence="1 2">cv. Zhongwan 6</strain>
    </source>
</reference>
<evidence type="ECO:0000313" key="2">
    <source>
        <dbReference type="Proteomes" id="UP001058974"/>
    </source>
</evidence>
<name>A0A9D4WE61_PEA</name>
<proteinExistence type="predicted"/>
<gene>
    <name evidence="1" type="ORF">KIW84_065134</name>
</gene>
<dbReference type="Proteomes" id="UP001058974">
    <property type="component" value="Chromosome 6"/>
</dbReference>
<dbReference type="Gramene" id="Psat06G0513400-T1">
    <property type="protein sequence ID" value="KAI5400077.1"/>
    <property type="gene ID" value="KIW84_065134"/>
</dbReference>
<comment type="caution">
    <text evidence="1">The sequence shown here is derived from an EMBL/GenBank/DDBJ whole genome shotgun (WGS) entry which is preliminary data.</text>
</comment>
<protein>
    <submittedName>
        <fullName evidence="1">Uncharacterized protein</fullName>
    </submittedName>
</protein>